<protein>
    <submittedName>
        <fullName evidence="2">Uncharacterized protein</fullName>
    </submittedName>
</protein>
<dbReference type="InterPro" id="IPR050055">
    <property type="entry name" value="EF-Tu_GTPase"/>
</dbReference>
<dbReference type="EMBL" id="AMKT01000034">
    <property type="protein sequence ID" value="OXG23829.1"/>
    <property type="molecule type" value="Genomic_DNA"/>
</dbReference>
<sequence>MTSAAAVNTPGTSMSHSPPVLPTDIPRRPSPWHDIAHSLSTTSLPPTSRCDSITSLPTPPSSDPSTPPSQTSALSASQAFREWEERLSQPDSDATRHQLVHPKRSPTPKLAAERDKMGFIEYKLKLINPTSERFERLVTQMMWRLKQGKNEAIYELGLADDGTVVGLTRTEMDASLRTLELMASEVGATVIVLKEIVLNGLVSKHPTVSIETITAPPPLDVLRQSKLLTKEWTAKRPDLDGEGQPRRGNGAPDSHGKGRRNKKEKKKNKETRSRTELQQKAKGDDEIIDSARDRLSSMSSAASLSTDTDSSFQFDQDDPPASHLHQYHPILSPAPFSRKIINPVSPKSDKKRRKSAAKQEQRRLDLLRGDGTNPMWAERANQSSKFPLESPKVVLPHQPTRPSSLRLATPAECPDNSFVDDLLHVPLDSLSLSFADVRTVSSTCPSQSHYPHSHPHSAQLSTLSPIRPLSPVSDHSAATTTKTGIETDMFLPLDDAALAANEILAPPPGEELICVEALVVRKVQHDHDREDEDGEAEEEREDDWGYGGEEDVWGFGAEDD</sequence>
<feature type="compositionally biased region" description="Basic and acidic residues" evidence="1">
    <location>
        <begin position="81"/>
        <end position="96"/>
    </location>
</feature>
<feature type="compositionally biased region" description="Basic residues" evidence="1">
    <location>
        <begin position="257"/>
        <end position="269"/>
    </location>
</feature>
<name>A0A854QLI5_CRYNE</name>
<dbReference type="PANTHER" id="PTHR43721">
    <property type="entry name" value="ELONGATION FACTOR TU-RELATED"/>
    <property type="match status" value="1"/>
</dbReference>
<comment type="caution">
    <text evidence="2">The sequence shown here is derived from an EMBL/GenBank/DDBJ whole genome shotgun (WGS) entry which is preliminary data.</text>
</comment>
<feature type="compositionally biased region" description="Basic and acidic residues" evidence="1">
    <location>
        <begin position="232"/>
        <end position="245"/>
    </location>
</feature>
<dbReference type="AlphaFoldDB" id="A0A854QLI5"/>
<feature type="region of interest" description="Disordered" evidence="1">
    <location>
        <begin position="524"/>
        <end position="560"/>
    </location>
</feature>
<feature type="region of interest" description="Disordered" evidence="1">
    <location>
        <begin position="232"/>
        <end position="377"/>
    </location>
</feature>
<reference evidence="2 3" key="1">
    <citation type="submission" date="2017-06" db="EMBL/GenBank/DDBJ databases">
        <title>Global population genomics of the pathogenic fungus Cryptococcus neoformans var. grubii.</title>
        <authorList>
            <person name="Cuomo C."/>
            <person name="Litvintseva A."/>
            <person name="Chen Y."/>
            <person name="Young S."/>
            <person name="Zeng Q."/>
            <person name="Chapman S."/>
            <person name="Gujja S."/>
            <person name="Saif S."/>
            <person name="Birren B."/>
        </authorList>
    </citation>
    <scope>NUCLEOTIDE SEQUENCE [LARGE SCALE GENOMIC DNA]</scope>
    <source>
        <strain evidence="2 3">Tu259-1</strain>
    </source>
</reference>
<organism evidence="2 3">
    <name type="scientific">Cryptococcus neoformans Tu259-1</name>
    <dbReference type="NCBI Taxonomy" id="1230072"/>
    <lineage>
        <taxon>Eukaryota</taxon>
        <taxon>Fungi</taxon>
        <taxon>Dikarya</taxon>
        <taxon>Basidiomycota</taxon>
        <taxon>Agaricomycotina</taxon>
        <taxon>Tremellomycetes</taxon>
        <taxon>Tremellales</taxon>
        <taxon>Cryptococcaceae</taxon>
        <taxon>Cryptococcus</taxon>
        <taxon>Cryptococcus neoformans species complex</taxon>
    </lineage>
</organism>
<accession>A0A854QLI5</accession>
<feature type="compositionally biased region" description="Low complexity" evidence="1">
    <location>
        <begin position="296"/>
        <end position="314"/>
    </location>
</feature>
<gene>
    <name evidence="2" type="ORF">C361_02369</name>
</gene>
<feature type="compositionally biased region" description="Pro residues" evidence="1">
    <location>
        <begin position="57"/>
        <end position="67"/>
    </location>
</feature>
<evidence type="ECO:0000256" key="1">
    <source>
        <dbReference type="SAM" id="MobiDB-lite"/>
    </source>
</evidence>
<feature type="compositionally biased region" description="Basic and acidic residues" evidence="1">
    <location>
        <begin position="270"/>
        <end position="295"/>
    </location>
</feature>
<feature type="region of interest" description="Disordered" evidence="1">
    <location>
        <begin position="1"/>
        <end position="109"/>
    </location>
</feature>
<dbReference type="GO" id="GO:0003746">
    <property type="term" value="F:translation elongation factor activity"/>
    <property type="evidence" value="ECO:0007669"/>
    <property type="project" value="TreeGrafter"/>
</dbReference>
<proteinExistence type="predicted"/>
<feature type="compositionally biased region" description="Acidic residues" evidence="1">
    <location>
        <begin position="529"/>
        <end position="560"/>
    </location>
</feature>
<evidence type="ECO:0000313" key="2">
    <source>
        <dbReference type="EMBL" id="OXG23829.1"/>
    </source>
</evidence>
<evidence type="ECO:0000313" key="3">
    <source>
        <dbReference type="Proteomes" id="UP000199727"/>
    </source>
</evidence>
<feature type="compositionally biased region" description="Basic and acidic residues" evidence="1">
    <location>
        <begin position="357"/>
        <end position="368"/>
    </location>
</feature>
<dbReference type="PANTHER" id="PTHR43721:SF3">
    <property type="entry name" value="GTP-BINDING PROTEIN 2"/>
    <property type="match status" value="1"/>
</dbReference>
<dbReference type="OrthoDB" id="248233at2759"/>
<feature type="compositionally biased region" description="Polar residues" evidence="1">
    <location>
        <begin position="1"/>
        <end position="16"/>
    </location>
</feature>
<dbReference type="Proteomes" id="UP000199727">
    <property type="component" value="Unassembled WGS sequence"/>
</dbReference>
<feature type="region of interest" description="Disordered" evidence="1">
    <location>
        <begin position="445"/>
        <end position="479"/>
    </location>
</feature>
<feature type="compositionally biased region" description="Low complexity" evidence="1">
    <location>
        <begin position="38"/>
        <end position="48"/>
    </location>
</feature>